<protein>
    <recommendedName>
        <fullName evidence="3">F-box domain-containing protein</fullName>
    </recommendedName>
</protein>
<dbReference type="GeneID" id="66985083"/>
<gene>
    <name evidence="1" type="ORF">ACHE_60611A</name>
</gene>
<dbReference type="Proteomes" id="UP000637239">
    <property type="component" value="Chromosome 6"/>
</dbReference>
<sequence length="141" mass="16272">MDRYIKMSTLTSLPIGTLHHIIFFLPSDQYVAALSVHCRVLHSLCDMETREKYHGIDTRLSDNSVDQASNLLMDIMKRPGLGHYMHHVGYRERILDHEDYTAKGYQRKLSEDEMQTQSHLVQSLTTEVTARVLTVLLLCEP</sequence>
<dbReference type="EMBL" id="AP024421">
    <property type="protein sequence ID" value="BCR90725.1"/>
    <property type="molecule type" value="Genomic_DNA"/>
</dbReference>
<name>A0A7R7ZQ80_ASPCH</name>
<dbReference type="AlphaFoldDB" id="A0A7R7ZQ80"/>
<proteinExistence type="predicted"/>
<keyword evidence="2" id="KW-1185">Reference proteome</keyword>
<evidence type="ECO:0000313" key="1">
    <source>
        <dbReference type="EMBL" id="BCR90725.1"/>
    </source>
</evidence>
<dbReference type="KEGG" id="ache:ACHE_60611A"/>
<accession>A0A7R7ZQ80</accession>
<evidence type="ECO:0000313" key="2">
    <source>
        <dbReference type="Proteomes" id="UP000637239"/>
    </source>
</evidence>
<reference evidence="1" key="2">
    <citation type="submission" date="2021-02" db="EMBL/GenBank/DDBJ databases">
        <title>Aspergillus chevalieri M1 genome sequence.</title>
        <authorList>
            <person name="Kadooka C."/>
            <person name="Mori K."/>
            <person name="Futagami T."/>
        </authorList>
    </citation>
    <scope>NUCLEOTIDE SEQUENCE</scope>
    <source>
        <strain evidence="1">M1</strain>
    </source>
</reference>
<evidence type="ECO:0008006" key="3">
    <source>
        <dbReference type="Google" id="ProtNLM"/>
    </source>
</evidence>
<reference evidence="1" key="1">
    <citation type="submission" date="2021-01" db="EMBL/GenBank/DDBJ databases">
        <authorList>
            <consortium name="Aspergillus chevalieri M1 genome sequencing consortium"/>
            <person name="Kazuki M."/>
            <person name="Futagami T."/>
        </authorList>
    </citation>
    <scope>NUCLEOTIDE SEQUENCE</scope>
    <source>
        <strain evidence="1">M1</strain>
    </source>
</reference>
<dbReference type="RefSeq" id="XP_043139247.1">
    <property type="nucleotide sequence ID" value="XM_043281804.1"/>
</dbReference>
<organism evidence="1 2">
    <name type="scientific">Aspergillus chevalieri</name>
    <name type="common">Eurotium chevalieri</name>
    <dbReference type="NCBI Taxonomy" id="182096"/>
    <lineage>
        <taxon>Eukaryota</taxon>
        <taxon>Fungi</taxon>
        <taxon>Dikarya</taxon>
        <taxon>Ascomycota</taxon>
        <taxon>Pezizomycotina</taxon>
        <taxon>Eurotiomycetes</taxon>
        <taxon>Eurotiomycetidae</taxon>
        <taxon>Eurotiales</taxon>
        <taxon>Aspergillaceae</taxon>
        <taxon>Aspergillus</taxon>
        <taxon>Aspergillus subgen. Aspergillus</taxon>
    </lineage>
</organism>